<dbReference type="GO" id="GO:0019546">
    <property type="term" value="P:L-arginine deiminase pathway"/>
    <property type="evidence" value="ECO:0007669"/>
    <property type="project" value="TreeGrafter"/>
</dbReference>
<dbReference type="EMBL" id="QWVT01000002">
    <property type="protein sequence ID" value="RID88802.1"/>
    <property type="molecule type" value="Genomic_DNA"/>
</dbReference>
<dbReference type="PANTHER" id="PTHR47271">
    <property type="entry name" value="ARGININE DEIMINASE"/>
    <property type="match status" value="1"/>
</dbReference>
<dbReference type="RefSeq" id="WP_119110965.1">
    <property type="nucleotide sequence ID" value="NZ_CBCSEO010000004.1"/>
</dbReference>
<reference evidence="1 2" key="1">
    <citation type="submission" date="2018-08" db="EMBL/GenBank/DDBJ databases">
        <title>Bacillus jemisoniae sp. nov., Bacillus chryseoplanitiae sp. nov., Bacillus resnikiae sp. nov., and Bacillus frankliniae sp. nov., isolated from Viking spacecraft and associated surfaces.</title>
        <authorList>
            <person name="Seuylemezian A."/>
            <person name="Vaishampayan P."/>
        </authorList>
    </citation>
    <scope>NUCLEOTIDE SEQUENCE [LARGE SCALE GENOMIC DNA]</scope>
    <source>
        <strain evidence="1 2">JJ-247</strain>
    </source>
</reference>
<keyword evidence="2" id="KW-1185">Reference proteome</keyword>
<dbReference type="Proteomes" id="UP000265816">
    <property type="component" value="Unassembled WGS sequence"/>
</dbReference>
<dbReference type="PANTHER" id="PTHR47271:SF2">
    <property type="entry name" value="ARGININE DEIMINASE"/>
    <property type="match status" value="1"/>
</dbReference>
<proteinExistence type="predicted"/>
<sequence length="316" mass="35293">MKMEKIIDAAHGGEGWQGREYDHLNDIGKLWSDCGVSAESDPLKRVLLRRPGKEIERLEDPQNLLWLEKLNPEKARYQHDTLVDVYRQWGVNVELLEDHAADLYPNLMYVRDSFTMTPQGAIVSRLASKIRSGEETIVSKQLSNMGVPIVATAHANMLLEGPDIFIVNKNLVFLGVGIRTNYEAVHFVRYLLELQGFAEIHIIQTTYGCGHLDGVVSILNSSNAVIIPQRASYQLYEVLKRHGFHIIELSNLKEIDENMAINFVALNEENIVINKGAADSVKKYEAAGVNCMEVDLSEITKGGGAVHCITGVIKRG</sequence>
<dbReference type="Gene3D" id="3.75.10.10">
    <property type="entry name" value="L-arginine/glycine Amidinotransferase, Chain A"/>
    <property type="match status" value="1"/>
</dbReference>
<dbReference type="AlphaFoldDB" id="A0A398BFK6"/>
<dbReference type="SUPFAM" id="SSF55909">
    <property type="entry name" value="Pentein"/>
    <property type="match status" value="1"/>
</dbReference>
<organism evidence="1 2">
    <name type="scientific">Mesobacillus zeae</name>
    <dbReference type="NCBI Taxonomy" id="1917180"/>
    <lineage>
        <taxon>Bacteria</taxon>
        <taxon>Bacillati</taxon>
        <taxon>Bacillota</taxon>
        <taxon>Bacilli</taxon>
        <taxon>Bacillales</taxon>
        <taxon>Bacillaceae</taxon>
        <taxon>Mesobacillus</taxon>
    </lineage>
</organism>
<gene>
    <name evidence="1" type="ORF">D1970_00715</name>
</gene>
<protein>
    <recommendedName>
        <fullName evidence="3">Amidinotransferase</fullName>
    </recommendedName>
</protein>
<dbReference type="Pfam" id="PF19420">
    <property type="entry name" value="DDAH_eukar"/>
    <property type="match status" value="1"/>
</dbReference>
<evidence type="ECO:0008006" key="3">
    <source>
        <dbReference type="Google" id="ProtNLM"/>
    </source>
</evidence>
<dbReference type="GO" id="GO:0016990">
    <property type="term" value="F:arginine deiminase activity"/>
    <property type="evidence" value="ECO:0007669"/>
    <property type="project" value="TreeGrafter"/>
</dbReference>
<evidence type="ECO:0000313" key="1">
    <source>
        <dbReference type="EMBL" id="RID88802.1"/>
    </source>
</evidence>
<dbReference type="OrthoDB" id="9807502at2"/>
<evidence type="ECO:0000313" key="2">
    <source>
        <dbReference type="Proteomes" id="UP000265816"/>
    </source>
</evidence>
<comment type="caution">
    <text evidence="1">The sequence shown here is derived from an EMBL/GenBank/DDBJ whole genome shotgun (WGS) entry which is preliminary data.</text>
</comment>
<accession>A0A398BFK6</accession>
<name>A0A398BFK6_9BACI</name>